<keyword evidence="3" id="KW-1185">Reference proteome</keyword>
<keyword evidence="1" id="KW-0472">Membrane</keyword>
<protein>
    <submittedName>
        <fullName evidence="2">PepSY domain-containing protein</fullName>
    </submittedName>
</protein>
<gene>
    <name evidence="2" type="ORF">ACFOKA_09255</name>
</gene>
<evidence type="ECO:0000313" key="2">
    <source>
        <dbReference type="EMBL" id="MFC3052093.1"/>
    </source>
</evidence>
<dbReference type="InterPro" id="IPR005625">
    <property type="entry name" value="PepSY-ass_TM"/>
</dbReference>
<dbReference type="Proteomes" id="UP001595444">
    <property type="component" value="Unassembled WGS sequence"/>
</dbReference>
<name>A0ABV7D4Y0_9PROT</name>
<keyword evidence="1" id="KW-1133">Transmembrane helix</keyword>
<proteinExistence type="predicted"/>
<accession>A0ABV7D4Y0</accession>
<dbReference type="PANTHER" id="PTHR34219:SF5">
    <property type="entry name" value="BLR4505 PROTEIN"/>
    <property type="match status" value="1"/>
</dbReference>
<sequence>MIADLAKSATIQKNHIAENRSSGLGFHVLSFDGTTGELVRQQTPGEGSVGDVIVAAQYLLHTGTIMGFVGRVLVSVTGLVLSAISVTGLYLWWKKRSQRTIIKKRRRVV</sequence>
<dbReference type="EMBL" id="JBHRSL010000007">
    <property type="protein sequence ID" value="MFC3052093.1"/>
    <property type="molecule type" value="Genomic_DNA"/>
</dbReference>
<evidence type="ECO:0000256" key="1">
    <source>
        <dbReference type="SAM" id="Phobius"/>
    </source>
</evidence>
<keyword evidence="1" id="KW-0812">Transmembrane</keyword>
<comment type="caution">
    <text evidence="2">The sequence shown here is derived from an EMBL/GenBank/DDBJ whole genome shotgun (WGS) entry which is preliminary data.</text>
</comment>
<organism evidence="2 3">
    <name type="scientific">Kordiimonas pumila</name>
    <dbReference type="NCBI Taxonomy" id="2161677"/>
    <lineage>
        <taxon>Bacteria</taxon>
        <taxon>Pseudomonadati</taxon>
        <taxon>Pseudomonadota</taxon>
        <taxon>Alphaproteobacteria</taxon>
        <taxon>Kordiimonadales</taxon>
        <taxon>Kordiimonadaceae</taxon>
        <taxon>Kordiimonas</taxon>
    </lineage>
</organism>
<dbReference type="RefSeq" id="WP_380082786.1">
    <property type="nucleotide sequence ID" value="NZ_JBHRSL010000007.1"/>
</dbReference>
<dbReference type="PANTHER" id="PTHR34219">
    <property type="entry name" value="IRON-REGULATED INNER MEMBRANE PROTEIN-RELATED"/>
    <property type="match status" value="1"/>
</dbReference>
<evidence type="ECO:0000313" key="3">
    <source>
        <dbReference type="Proteomes" id="UP001595444"/>
    </source>
</evidence>
<reference evidence="3" key="1">
    <citation type="journal article" date="2019" name="Int. J. Syst. Evol. Microbiol.">
        <title>The Global Catalogue of Microorganisms (GCM) 10K type strain sequencing project: providing services to taxonomists for standard genome sequencing and annotation.</title>
        <authorList>
            <consortium name="The Broad Institute Genomics Platform"/>
            <consortium name="The Broad Institute Genome Sequencing Center for Infectious Disease"/>
            <person name="Wu L."/>
            <person name="Ma J."/>
        </authorList>
    </citation>
    <scope>NUCLEOTIDE SEQUENCE [LARGE SCALE GENOMIC DNA]</scope>
    <source>
        <strain evidence="3">KCTC 62164</strain>
    </source>
</reference>
<dbReference type="Pfam" id="PF03929">
    <property type="entry name" value="PepSY_TM"/>
    <property type="match status" value="1"/>
</dbReference>
<feature type="transmembrane region" description="Helical" evidence="1">
    <location>
        <begin position="68"/>
        <end position="93"/>
    </location>
</feature>